<organism evidence="3 4">
    <name type="scientific">Candidatus Accumulibacter aalborgensis</name>
    <dbReference type="NCBI Taxonomy" id="1860102"/>
    <lineage>
        <taxon>Bacteria</taxon>
        <taxon>Pseudomonadati</taxon>
        <taxon>Pseudomonadota</taxon>
        <taxon>Betaproteobacteria</taxon>
        <taxon>Candidatus Accumulibacter</taxon>
    </lineage>
</organism>
<reference evidence="3 4" key="1">
    <citation type="submission" date="2016-06" db="EMBL/GenBank/DDBJ databases">
        <authorList>
            <person name="Kjaerup R.B."/>
            <person name="Dalgaard T.S."/>
            <person name="Juul-Madsen H.R."/>
        </authorList>
    </citation>
    <scope>NUCLEOTIDE SEQUENCE [LARGE SCALE GENOMIC DNA]</scope>
    <source>
        <strain evidence="3">3</strain>
    </source>
</reference>
<accession>A0A1A8XRX9</accession>
<dbReference type="EMBL" id="FLQX01000127">
    <property type="protein sequence ID" value="SBT07860.1"/>
    <property type="molecule type" value="Genomic_DNA"/>
</dbReference>
<dbReference type="InterPro" id="IPR007415">
    <property type="entry name" value="Nitrogenase_MoFe_mat_NifZ"/>
</dbReference>
<sequence length="164" mass="18212">MSDAHWQRWQRWDFGEAVRLTRNVRNDGTYPGLDSGAPLVRRGSIGYVVDVGTFLQDQIIYSVNFFDEGRIVGCREEELIGADEPWMPSRFEFRETIAAAKNLSVGGEMLVTRGAIGKVIKVIRDAPGGVAYHIHFDVLPGRVLQIPEDALAAAEVEDDAARLP</sequence>
<gene>
    <name evidence="3" type="primary">nifZ</name>
    <name evidence="3" type="ORF">ACCAA_50099</name>
</gene>
<name>A0A1A8XRX9_9PROT</name>
<evidence type="ECO:0000313" key="4">
    <source>
        <dbReference type="Proteomes" id="UP000199169"/>
    </source>
</evidence>
<protein>
    <submittedName>
        <fullName evidence="3">Protein NifZ</fullName>
    </submittedName>
</protein>
<evidence type="ECO:0000256" key="1">
    <source>
        <dbReference type="ARBA" id="ARBA00008027"/>
    </source>
</evidence>
<evidence type="ECO:0000256" key="2">
    <source>
        <dbReference type="ARBA" id="ARBA00023231"/>
    </source>
</evidence>
<dbReference type="STRING" id="1860102.ACCAA_50099"/>
<keyword evidence="4" id="KW-1185">Reference proteome</keyword>
<evidence type="ECO:0000313" key="3">
    <source>
        <dbReference type="EMBL" id="SBT07860.1"/>
    </source>
</evidence>
<dbReference type="RefSeq" id="WP_186407925.1">
    <property type="nucleotide sequence ID" value="NZ_FLQX01000127.1"/>
</dbReference>
<keyword evidence="2" id="KW-0535">Nitrogen fixation</keyword>
<dbReference type="Pfam" id="PF04319">
    <property type="entry name" value="NifZ"/>
    <property type="match status" value="1"/>
</dbReference>
<dbReference type="AlphaFoldDB" id="A0A1A8XRX9"/>
<proteinExistence type="inferred from homology"/>
<comment type="similarity">
    <text evidence="1">Belongs to the NifZ family.</text>
</comment>
<dbReference type="GO" id="GO:0009399">
    <property type="term" value="P:nitrogen fixation"/>
    <property type="evidence" value="ECO:0007669"/>
    <property type="project" value="InterPro"/>
</dbReference>
<dbReference type="Proteomes" id="UP000199169">
    <property type="component" value="Unassembled WGS sequence"/>
</dbReference>